<dbReference type="Pfam" id="PF01047">
    <property type="entry name" value="MarR"/>
    <property type="match status" value="1"/>
</dbReference>
<dbReference type="PANTHER" id="PTHR33164">
    <property type="entry name" value="TRANSCRIPTIONAL REGULATOR, MARR FAMILY"/>
    <property type="match status" value="1"/>
</dbReference>
<dbReference type="SUPFAM" id="SSF46785">
    <property type="entry name" value="Winged helix' DNA-binding domain"/>
    <property type="match status" value="1"/>
</dbReference>
<dbReference type="InterPro" id="IPR039422">
    <property type="entry name" value="MarR/SlyA-like"/>
</dbReference>
<dbReference type="RefSeq" id="WP_062020232.1">
    <property type="nucleotide sequence ID" value="NZ_LQQC01000008.1"/>
</dbReference>
<name>A0A150H9R9_9MICO</name>
<dbReference type="Proteomes" id="UP000243589">
    <property type="component" value="Unassembled WGS sequence"/>
</dbReference>
<reference evidence="2 3" key="1">
    <citation type="submission" date="2016-01" db="EMBL/GenBank/DDBJ databases">
        <title>Use of Whole Genome Sequencing to ascertain that Brevibacterium massiliense (Roux, Raoult 2009) is a later heterotypic synonym of Brevibacterium ravenspurgense (Mages 2008).</title>
        <authorList>
            <person name="Bernier A.-M."/>
            <person name="Burdz T."/>
            <person name="Huynh C."/>
            <person name="Pachecho A.L."/>
            <person name="Wiebe D."/>
            <person name="Bonner C."/>
            <person name="Bernard K."/>
        </authorList>
    </citation>
    <scope>NUCLEOTIDE SEQUENCE [LARGE SCALE GENOMIC DNA]</scope>
    <source>
        <strain evidence="2 3">CCUG56047</strain>
    </source>
</reference>
<protein>
    <submittedName>
        <fullName evidence="2">DNA-binding transcriptional repressor MarR</fullName>
    </submittedName>
</protein>
<gene>
    <name evidence="2" type="ORF">Bravens_00642</name>
</gene>
<keyword evidence="3" id="KW-1185">Reference proteome</keyword>
<sequence length="164" mass="18523">MAENFDPIREARRQWEAHGYAEAADGMTLTTSIMRSQQLLMARIDRALRPLKLTFARYELLTLLRFSSHGELPMSVVSRRLQVHPTSTTNAVDRLERAGLVKRIPHPEDGRSTIVQLTKAGRELSLAATDALNREVFTHPGIEGERMDLLLQLLAEHRTALAED</sequence>
<dbReference type="PROSITE" id="PS50995">
    <property type="entry name" value="HTH_MARR_2"/>
    <property type="match status" value="1"/>
</dbReference>
<dbReference type="GO" id="GO:0003700">
    <property type="term" value="F:DNA-binding transcription factor activity"/>
    <property type="evidence" value="ECO:0007669"/>
    <property type="project" value="InterPro"/>
</dbReference>
<dbReference type="Gene3D" id="1.10.10.10">
    <property type="entry name" value="Winged helix-like DNA-binding domain superfamily/Winged helix DNA-binding domain"/>
    <property type="match status" value="1"/>
</dbReference>
<dbReference type="GO" id="GO:0006950">
    <property type="term" value="P:response to stress"/>
    <property type="evidence" value="ECO:0007669"/>
    <property type="project" value="TreeGrafter"/>
</dbReference>
<evidence type="ECO:0000259" key="1">
    <source>
        <dbReference type="PROSITE" id="PS50995"/>
    </source>
</evidence>
<dbReference type="GO" id="GO:0003677">
    <property type="term" value="F:DNA binding"/>
    <property type="evidence" value="ECO:0007669"/>
    <property type="project" value="UniProtKB-KW"/>
</dbReference>
<dbReference type="SMART" id="SM00347">
    <property type="entry name" value="HTH_MARR"/>
    <property type="match status" value="1"/>
</dbReference>
<evidence type="ECO:0000313" key="2">
    <source>
        <dbReference type="EMBL" id="KXZ58771.1"/>
    </source>
</evidence>
<organism evidence="2 3">
    <name type="scientific">Brevibacterium ravenspurgense</name>
    <dbReference type="NCBI Taxonomy" id="479117"/>
    <lineage>
        <taxon>Bacteria</taxon>
        <taxon>Bacillati</taxon>
        <taxon>Actinomycetota</taxon>
        <taxon>Actinomycetes</taxon>
        <taxon>Micrococcales</taxon>
        <taxon>Brevibacteriaceae</taxon>
        <taxon>Brevibacterium</taxon>
    </lineage>
</organism>
<keyword evidence="2" id="KW-0238">DNA-binding</keyword>
<dbReference type="PANTHER" id="PTHR33164:SF101">
    <property type="entry name" value="TRANSCRIPTIONAL REPRESSOR MPRA"/>
    <property type="match status" value="1"/>
</dbReference>
<dbReference type="PATRIC" id="fig|479117.4.peg.640"/>
<feature type="domain" description="HTH marR-type" evidence="1">
    <location>
        <begin position="26"/>
        <end position="159"/>
    </location>
</feature>
<comment type="caution">
    <text evidence="2">The sequence shown here is derived from an EMBL/GenBank/DDBJ whole genome shotgun (WGS) entry which is preliminary data.</text>
</comment>
<dbReference type="InterPro" id="IPR036388">
    <property type="entry name" value="WH-like_DNA-bd_sf"/>
</dbReference>
<dbReference type="EMBL" id="LQQC01000008">
    <property type="protein sequence ID" value="KXZ58771.1"/>
    <property type="molecule type" value="Genomic_DNA"/>
</dbReference>
<accession>A0A150H9R9</accession>
<dbReference type="InterPro" id="IPR036390">
    <property type="entry name" value="WH_DNA-bd_sf"/>
</dbReference>
<dbReference type="PRINTS" id="PR00598">
    <property type="entry name" value="HTHMARR"/>
</dbReference>
<proteinExistence type="predicted"/>
<dbReference type="InterPro" id="IPR000835">
    <property type="entry name" value="HTH_MarR-typ"/>
</dbReference>
<dbReference type="AlphaFoldDB" id="A0A150H9R9"/>
<evidence type="ECO:0000313" key="3">
    <source>
        <dbReference type="Proteomes" id="UP000243589"/>
    </source>
</evidence>